<evidence type="ECO:0000256" key="1">
    <source>
        <dbReference type="SAM" id="Phobius"/>
    </source>
</evidence>
<sequence>MIFLYGIALLAGIANAVQPGQSTQLAKSFGDQPFAAGLVSMLVGTSTMLAIGLASGRLHLPSLQQVAATPWWAWGGGALGAGVILSQLFVAQRIGAAAFLGLLVTAGVITSIALDHFGLEGFRVHAASPARLAGGALMIAGVALVALF</sequence>
<dbReference type="Proteomes" id="UP001349262">
    <property type="component" value="Unassembled WGS sequence"/>
</dbReference>
<reference evidence="2 3" key="1">
    <citation type="journal article" date="2012" name="Genet. Mol. Biol.">
        <title>Analysis of 16S rRNA and mxaF genes revealing insights into Methylobacterium niche-specific plant association.</title>
        <authorList>
            <person name="Dourado M.N."/>
            <person name="Andreote F.D."/>
            <person name="Dini-Andreote F."/>
            <person name="Conti R."/>
            <person name="Araujo J.M."/>
            <person name="Araujo W.L."/>
        </authorList>
    </citation>
    <scope>NUCLEOTIDE SEQUENCE [LARGE SCALE GENOMIC DNA]</scope>
    <source>
        <strain evidence="2 3">SR1.6/4</strain>
    </source>
</reference>
<gene>
    <name evidence="2" type="ORF">MRSR164_11520</name>
</gene>
<feature type="transmembrane region" description="Helical" evidence="1">
    <location>
        <begin position="129"/>
        <end position="147"/>
    </location>
</feature>
<accession>A0ABU7T9S0</accession>
<comment type="caution">
    <text evidence="2">The sequence shown here is derived from an EMBL/GenBank/DDBJ whole genome shotgun (WGS) entry which is preliminary data.</text>
</comment>
<dbReference type="InterPro" id="IPR006750">
    <property type="entry name" value="YdcZ"/>
</dbReference>
<name>A0ABU7T9S0_9HYPH</name>
<evidence type="ECO:0000313" key="2">
    <source>
        <dbReference type="EMBL" id="MEE7457387.1"/>
    </source>
</evidence>
<dbReference type="PANTHER" id="PTHR34821:SF2">
    <property type="entry name" value="INNER MEMBRANE PROTEIN YDCZ"/>
    <property type="match status" value="1"/>
</dbReference>
<feature type="transmembrane region" description="Helical" evidence="1">
    <location>
        <begin position="66"/>
        <end position="90"/>
    </location>
</feature>
<protein>
    <recommendedName>
        <fullName evidence="4">Transporter family-2 protein</fullName>
    </recommendedName>
</protein>
<dbReference type="Pfam" id="PF04657">
    <property type="entry name" value="DMT_YdcZ"/>
    <property type="match status" value="1"/>
</dbReference>
<organism evidence="2 3">
    <name type="scientific">Methylobacterium radiotolerans</name>
    <dbReference type="NCBI Taxonomy" id="31998"/>
    <lineage>
        <taxon>Bacteria</taxon>
        <taxon>Pseudomonadati</taxon>
        <taxon>Pseudomonadota</taxon>
        <taxon>Alphaproteobacteria</taxon>
        <taxon>Hyphomicrobiales</taxon>
        <taxon>Methylobacteriaceae</taxon>
        <taxon>Methylobacterium</taxon>
    </lineage>
</organism>
<dbReference type="PANTHER" id="PTHR34821">
    <property type="entry name" value="INNER MEMBRANE PROTEIN YDCZ"/>
    <property type="match status" value="1"/>
</dbReference>
<evidence type="ECO:0000313" key="3">
    <source>
        <dbReference type="Proteomes" id="UP001349262"/>
    </source>
</evidence>
<keyword evidence="1" id="KW-1133">Transmembrane helix</keyword>
<feature type="transmembrane region" description="Helical" evidence="1">
    <location>
        <begin position="32"/>
        <end position="54"/>
    </location>
</feature>
<keyword evidence="1" id="KW-0812">Transmembrane</keyword>
<keyword evidence="3" id="KW-1185">Reference proteome</keyword>
<dbReference type="EMBL" id="MLBY01000004">
    <property type="protein sequence ID" value="MEE7457387.1"/>
    <property type="molecule type" value="Genomic_DNA"/>
</dbReference>
<proteinExistence type="predicted"/>
<keyword evidence="1" id="KW-0472">Membrane</keyword>
<evidence type="ECO:0008006" key="4">
    <source>
        <dbReference type="Google" id="ProtNLM"/>
    </source>
</evidence>
<feature type="transmembrane region" description="Helical" evidence="1">
    <location>
        <begin position="96"/>
        <end position="117"/>
    </location>
</feature>